<gene>
    <name evidence="1" type="ORF">HNP84_005854</name>
</gene>
<name>A0A840PF73_9ACTN</name>
<dbReference type="Proteomes" id="UP000578449">
    <property type="component" value="Unassembled WGS sequence"/>
</dbReference>
<keyword evidence="2" id="KW-1185">Reference proteome</keyword>
<accession>A0A840PF73</accession>
<comment type="caution">
    <text evidence="1">The sequence shown here is derived from an EMBL/GenBank/DDBJ whole genome shotgun (WGS) entry which is preliminary data.</text>
</comment>
<organism evidence="1 2">
    <name type="scientific">Thermocatellispora tengchongensis</name>
    <dbReference type="NCBI Taxonomy" id="1073253"/>
    <lineage>
        <taxon>Bacteria</taxon>
        <taxon>Bacillati</taxon>
        <taxon>Actinomycetota</taxon>
        <taxon>Actinomycetes</taxon>
        <taxon>Streptosporangiales</taxon>
        <taxon>Streptosporangiaceae</taxon>
        <taxon>Thermocatellispora</taxon>
    </lineage>
</organism>
<reference evidence="1 2" key="1">
    <citation type="submission" date="2020-08" db="EMBL/GenBank/DDBJ databases">
        <title>Genomic Encyclopedia of Type Strains, Phase IV (KMG-IV): sequencing the most valuable type-strain genomes for metagenomic binning, comparative biology and taxonomic classification.</title>
        <authorList>
            <person name="Goeker M."/>
        </authorList>
    </citation>
    <scope>NUCLEOTIDE SEQUENCE [LARGE SCALE GENOMIC DNA]</scope>
    <source>
        <strain evidence="1 2">DSM 45615</strain>
    </source>
</reference>
<evidence type="ECO:0000313" key="2">
    <source>
        <dbReference type="Proteomes" id="UP000578449"/>
    </source>
</evidence>
<dbReference type="AlphaFoldDB" id="A0A840PF73"/>
<dbReference type="EMBL" id="JACHGN010000013">
    <property type="protein sequence ID" value="MBB5136110.1"/>
    <property type="molecule type" value="Genomic_DNA"/>
</dbReference>
<sequence length="94" mass="9644">MAAEAGKSVLLVEKYGFADAAAVPGMPGTVCGMYLATDAGSAPEQVVWVFTKRGMSTVNSSCRISSGMTRPGRPIALGGRLRHALRGCSATGLL</sequence>
<protein>
    <submittedName>
        <fullName evidence="1">Uncharacterized protein</fullName>
    </submittedName>
</protein>
<proteinExistence type="predicted"/>
<evidence type="ECO:0000313" key="1">
    <source>
        <dbReference type="EMBL" id="MBB5136110.1"/>
    </source>
</evidence>